<accession>A0A9N8HWK1</accession>
<sequence length="197" mass="22296">MMDYMEAKYMPSSCPSNAEVCDAEDLVLNQLEALTLENDSLDVEDLDDARVAMPEQEYCDQEDEMMSKARTVFIYKNTSQFEDVMSSHSLFSGILIDNGSGGLDLYCVVRSFKKNTFGWSKVTFDDSNGILLLGLWYAQFHLGTSWLKVAQIVPRKLRPRQRWLLLEFHSGTYLGRGMNMPTNFASLQTGGSKGQGW</sequence>
<evidence type="ECO:0000313" key="1">
    <source>
        <dbReference type="EMBL" id="CAB9528327.1"/>
    </source>
</evidence>
<proteinExistence type="predicted"/>
<comment type="caution">
    <text evidence="1">The sequence shown here is derived from an EMBL/GenBank/DDBJ whole genome shotgun (WGS) entry which is preliminary data.</text>
</comment>
<evidence type="ECO:0000313" key="2">
    <source>
        <dbReference type="Proteomes" id="UP001153069"/>
    </source>
</evidence>
<keyword evidence="2" id="KW-1185">Reference proteome</keyword>
<reference evidence="1" key="1">
    <citation type="submission" date="2020-06" db="EMBL/GenBank/DDBJ databases">
        <authorList>
            <consortium name="Plant Systems Biology data submission"/>
        </authorList>
    </citation>
    <scope>NUCLEOTIDE SEQUENCE</scope>
    <source>
        <strain evidence="1">D6</strain>
    </source>
</reference>
<organism evidence="1 2">
    <name type="scientific">Seminavis robusta</name>
    <dbReference type="NCBI Taxonomy" id="568900"/>
    <lineage>
        <taxon>Eukaryota</taxon>
        <taxon>Sar</taxon>
        <taxon>Stramenopiles</taxon>
        <taxon>Ochrophyta</taxon>
        <taxon>Bacillariophyta</taxon>
        <taxon>Bacillariophyceae</taxon>
        <taxon>Bacillariophycidae</taxon>
        <taxon>Naviculales</taxon>
        <taxon>Naviculaceae</taxon>
        <taxon>Seminavis</taxon>
    </lineage>
</organism>
<dbReference type="Proteomes" id="UP001153069">
    <property type="component" value="Unassembled WGS sequence"/>
</dbReference>
<name>A0A9N8HWK1_9STRA</name>
<gene>
    <name evidence="1" type="ORF">SEMRO_2199_G318760.1</name>
</gene>
<dbReference type="EMBL" id="CAICTM010002197">
    <property type="protein sequence ID" value="CAB9528327.1"/>
    <property type="molecule type" value="Genomic_DNA"/>
</dbReference>
<protein>
    <submittedName>
        <fullName evidence="1">Uncharacterized protein</fullName>
    </submittedName>
</protein>
<dbReference type="AlphaFoldDB" id="A0A9N8HWK1"/>